<protein>
    <recommendedName>
        <fullName evidence="3">Rab-GAP TBC domain-containing protein</fullName>
    </recommendedName>
</protein>
<dbReference type="eggNOG" id="KOG1091">
    <property type="taxonomic scope" value="Eukaryota"/>
</dbReference>
<name>T1JG27_STRMM</name>
<keyword evidence="5" id="KW-1185">Reference proteome</keyword>
<dbReference type="HOGENOM" id="CLU_020460_1_0_1"/>
<feature type="compositionally biased region" description="Polar residues" evidence="2">
    <location>
        <begin position="480"/>
        <end position="498"/>
    </location>
</feature>
<dbReference type="EnsemblMetazoa" id="SMAR012794-RA">
    <property type="protein sequence ID" value="SMAR012794-PA"/>
    <property type="gene ID" value="SMAR012794"/>
</dbReference>
<feature type="region of interest" description="Disordered" evidence="2">
    <location>
        <begin position="480"/>
        <end position="513"/>
    </location>
</feature>
<dbReference type="InterPro" id="IPR000195">
    <property type="entry name" value="Rab-GAP-TBC_dom"/>
</dbReference>
<dbReference type="STRING" id="126957.T1JG27"/>
<dbReference type="PANTHER" id="PTHR22957">
    <property type="entry name" value="TBC1 DOMAIN FAMILY MEMBER GTPASE-ACTIVATING PROTEIN"/>
    <property type="match status" value="1"/>
</dbReference>
<proteinExistence type="predicted"/>
<dbReference type="Gene3D" id="1.10.8.270">
    <property type="entry name" value="putative rabgap domain of human tbc1 domain family member 14 like domains"/>
    <property type="match status" value="1"/>
</dbReference>
<dbReference type="InterPro" id="IPR035969">
    <property type="entry name" value="Rab-GAP_TBC_sf"/>
</dbReference>
<dbReference type="FunFam" id="1.10.472.80:FF:000038">
    <property type="entry name" value="TBC1 domain family member 5"/>
    <property type="match status" value="1"/>
</dbReference>
<feature type="domain" description="Rab-GAP TBC" evidence="3">
    <location>
        <begin position="70"/>
        <end position="353"/>
    </location>
</feature>
<dbReference type="Gene3D" id="1.10.472.80">
    <property type="entry name" value="Ypt/Rab-GAP domain of gyp1p, domain 3"/>
    <property type="match status" value="1"/>
</dbReference>
<organism evidence="4 5">
    <name type="scientific">Strigamia maritima</name>
    <name type="common">European centipede</name>
    <name type="synonym">Geophilus maritimus</name>
    <dbReference type="NCBI Taxonomy" id="126957"/>
    <lineage>
        <taxon>Eukaryota</taxon>
        <taxon>Metazoa</taxon>
        <taxon>Ecdysozoa</taxon>
        <taxon>Arthropoda</taxon>
        <taxon>Myriapoda</taxon>
        <taxon>Chilopoda</taxon>
        <taxon>Pleurostigmophora</taxon>
        <taxon>Geophilomorpha</taxon>
        <taxon>Linotaeniidae</taxon>
        <taxon>Strigamia</taxon>
    </lineage>
</organism>
<accession>T1JG27</accession>
<sequence>MNNHQRSNSTSDSDFPQQQSEMVTDTSSCDQPQGGYQTSSQKYVDEWERFFIKPAQYVSFIQKQAMDGKLRSCRFRSICWRIYLECLSDDQTTWLDETNRARCKYAALKSKFLTNPRIEDMTEDLSLNNPLSQDETSPWNRYFQDSELKITIRQDVIRTFPEIEFFHSSEIREMMVNILFCYARYFPQMSYKQGMHEILAPIIFILRSDHQAFLHASEIELTPFCDPNSRNNVQVLLNPKFIEHDSFYMFSQVMEVIEPWYIIRDIYPQKSNSMSVRLFARPQDMNPTNVIIFKLSRIYDHLLKRHDSQLYHHLEKLEIAPQIYGIRWLRLLFGREFPLQDLLVIWDVIFADSMAFDLVDYIFVSMLIFILLSSDYASCLTCLMKYPAVADVQYIMEVALHLRDPNNNPKPCGYSSHMLQHKPTVGGRMDIHRGPKTNLGDNFKDQSKAGVQKNSAMTSGFATMSQKMIQRPKTLSLNSDITGGLSSAKASSEPATFDSSSPSPPLTESLHEHSKVVNLRSSTGAITELQLLQNKSDRFVARYKNDDDDEADKKLNRGGSWPFKRNKELKNKCDVDDKPRLQGQLHDLQAMNAYCSSKMTIHLDRLQDCVLKQSLDCEDEMLIALAGLKQVRDILKGTLKFSSNILDGDDIVINDNHYQVESAKYVSSLMKSKDNNAVELVEH</sequence>
<evidence type="ECO:0000256" key="1">
    <source>
        <dbReference type="ARBA" id="ARBA00022468"/>
    </source>
</evidence>
<dbReference type="GO" id="GO:0005096">
    <property type="term" value="F:GTPase activator activity"/>
    <property type="evidence" value="ECO:0007669"/>
    <property type="project" value="UniProtKB-KW"/>
</dbReference>
<reference evidence="5" key="1">
    <citation type="submission" date="2011-05" db="EMBL/GenBank/DDBJ databases">
        <authorList>
            <person name="Richards S.R."/>
            <person name="Qu J."/>
            <person name="Jiang H."/>
            <person name="Jhangiani S.N."/>
            <person name="Agravi P."/>
            <person name="Goodspeed R."/>
            <person name="Gross S."/>
            <person name="Mandapat C."/>
            <person name="Jackson L."/>
            <person name="Mathew T."/>
            <person name="Pu L."/>
            <person name="Thornton R."/>
            <person name="Saada N."/>
            <person name="Wilczek-Boney K.B."/>
            <person name="Lee S."/>
            <person name="Kovar C."/>
            <person name="Wu Y."/>
            <person name="Scherer S.E."/>
            <person name="Worley K.C."/>
            <person name="Muzny D.M."/>
            <person name="Gibbs R."/>
        </authorList>
    </citation>
    <scope>NUCLEOTIDE SEQUENCE</scope>
    <source>
        <strain evidence="5">Brora</strain>
    </source>
</reference>
<dbReference type="EMBL" id="JH432192">
    <property type="status" value="NOT_ANNOTATED_CDS"/>
    <property type="molecule type" value="Genomic_DNA"/>
</dbReference>
<dbReference type="FunFam" id="1.10.8.270:FF:000011">
    <property type="entry name" value="TBC1 domain family member 5"/>
    <property type="match status" value="1"/>
</dbReference>
<evidence type="ECO:0000259" key="3">
    <source>
        <dbReference type="PROSITE" id="PS50086"/>
    </source>
</evidence>
<dbReference type="PANTHER" id="PTHR22957:SF337">
    <property type="entry name" value="TBC1 DOMAIN FAMILY MEMBER 5"/>
    <property type="match status" value="1"/>
</dbReference>
<reference evidence="4" key="2">
    <citation type="submission" date="2015-02" db="UniProtKB">
        <authorList>
            <consortium name="EnsemblMetazoa"/>
        </authorList>
    </citation>
    <scope>IDENTIFICATION</scope>
</reference>
<evidence type="ECO:0000313" key="4">
    <source>
        <dbReference type="EnsemblMetazoa" id="SMAR012794-PA"/>
    </source>
</evidence>
<dbReference type="PhylomeDB" id="T1JG27"/>
<evidence type="ECO:0000313" key="5">
    <source>
        <dbReference type="Proteomes" id="UP000014500"/>
    </source>
</evidence>
<evidence type="ECO:0000256" key="2">
    <source>
        <dbReference type="SAM" id="MobiDB-lite"/>
    </source>
</evidence>
<feature type="region of interest" description="Disordered" evidence="2">
    <location>
        <begin position="1"/>
        <end position="37"/>
    </location>
</feature>
<dbReference type="AlphaFoldDB" id="T1JG27"/>
<keyword evidence="1" id="KW-0343">GTPase activation</keyword>
<dbReference type="Pfam" id="PF00566">
    <property type="entry name" value="RabGAP-TBC"/>
    <property type="match status" value="1"/>
</dbReference>
<dbReference type="Proteomes" id="UP000014500">
    <property type="component" value="Unassembled WGS sequence"/>
</dbReference>
<dbReference type="SMART" id="SM00164">
    <property type="entry name" value="TBC"/>
    <property type="match status" value="1"/>
</dbReference>
<dbReference type="OMA" id="PWNQYFQ"/>
<dbReference type="SUPFAM" id="SSF47923">
    <property type="entry name" value="Ypt/Rab-GAP domain of gyp1p"/>
    <property type="match status" value="2"/>
</dbReference>
<dbReference type="PROSITE" id="PS50086">
    <property type="entry name" value="TBC_RABGAP"/>
    <property type="match status" value="1"/>
</dbReference>
<dbReference type="GO" id="GO:0005737">
    <property type="term" value="C:cytoplasm"/>
    <property type="evidence" value="ECO:0007669"/>
    <property type="project" value="UniProtKB-ARBA"/>
</dbReference>